<dbReference type="Proteomes" id="UP000717696">
    <property type="component" value="Unassembled WGS sequence"/>
</dbReference>
<organism evidence="2 3">
    <name type="scientific">Dactylonectria estremocensis</name>
    <dbReference type="NCBI Taxonomy" id="1079267"/>
    <lineage>
        <taxon>Eukaryota</taxon>
        <taxon>Fungi</taxon>
        <taxon>Dikarya</taxon>
        <taxon>Ascomycota</taxon>
        <taxon>Pezizomycotina</taxon>
        <taxon>Sordariomycetes</taxon>
        <taxon>Hypocreomycetidae</taxon>
        <taxon>Hypocreales</taxon>
        <taxon>Nectriaceae</taxon>
        <taxon>Dactylonectria</taxon>
    </lineage>
</organism>
<feature type="region of interest" description="Disordered" evidence="1">
    <location>
        <begin position="43"/>
        <end position="84"/>
    </location>
</feature>
<evidence type="ECO:0000256" key="1">
    <source>
        <dbReference type="SAM" id="MobiDB-lite"/>
    </source>
</evidence>
<protein>
    <submittedName>
        <fullName evidence="2">Uncharacterized protein</fullName>
    </submittedName>
</protein>
<gene>
    <name evidence="2" type="ORF">B0J13DRAFT_517594</name>
</gene>
<sequence>MEAPLCTACVVEMELDGVKEESVVVQRGLRRVDKVDGGLTRRRWEAKEREKDRRGPGHGHVGRPPKPHARESSLRGGDGADGELASIGHASTNCLISPDSTIWVNVFDPINGPSFKPSPLKPIPLFIQRPASIFEVQRQAPTVTEHLSLPGLRGNLVSGTTAFETTPQAVVNPVLRRTKSRAWNPVPSTPRTSSIRPPTPLRGHSPTSSCASSREYFGDVGPLDLRRQPPFAMVREEPLKRPSSRLGASRRRSKANSSAYQTPPEYPDPLSNFSYPRPLSIIRTISPLPSQLSSQTHRVVHAAPPQSSEYLERYRPIVTAGLRRPLLLTEPSSRVRIRRSLEQELEEGNFGVDVEDVAERNADDGKGWGRVGAELRRFFAGQH</sequence>
<feature type="compositionally biased region" description="Low complexity" evidence="1">
    <location>
        <begin position="185"/>
        <end position="196"/>
    </location>
</feature>
<accession>A0A9P9JI57</accession>
<evidence type="ECO:0000313" key="2">
    <source>
        <dbReference type="EMBL" id="KAH7162326.1"/>
    </source>
</evidence>
<feature type="compositionally biased region" description="Basic residues" evidence="1">
    <location>
        <begin position="56"/>
        <end position="67"/>
    </location>
</feature>
<reference evidence="2" key="1">
    <citation type="journal article" date="2021" name="Nat. Commun.">
        <title>Genetic determinants of endophytism in the Arabidopsis root mycobiome.</title>
        <authorList>
            <person name="Mesny F."/>
            <person name="Miyauchi S."/>
            <person name="Thiergart T."/>
            <person name="Pickel B."/>
            <person name="Atanasova L."/>
            <person name="Karlsson M."/>
            <person name="Huettel B."/>
            <person name="Barry K.W."/>
            <person name="Haridas S."/>
            <person name="Chen C."/>
            <person name="Bauer D."/>
            <person name="Andreopoulos W."/>
            <person name="Pangilinan J."/>
            <person name="LaButti K."/>
            <person name="Riley R."/>
            <person name="Lipzen A."/>
            <person name="Clum A."/>
            <person name="Drula E."/>
            <person name="Henrissat B."/>
            <person name="Kohler A."/>
            <person name="Grigoriev I.V."/>
            <person name="Martin F.M."/>
            <person name="Hacquard S."/>
        </authorList>
    </citation>
    <scope>NUCLEOTIDE SEQUENCE</scope>
    <source>
        <strain evidence="2">MPI-CAGE-AT-0021</strain>
    </source>
</reference>
<comment type="caution">
    <text evidence="2">The sequence shown here is derived from an EMBL/GenBank/DDBJ whole genome shotgun (WGS) entry which is preliminary data.</text>
</comment>
<dbReference type="EMBL" id="JAGMUU010000001">
    <property type="protein sequence ID" value="KAH7162326.1"/>
    <property type="molecule type" value="Genomic_DNA"/>
</dbReference>
<name>A0A9P9JI57_9HYPO</name>
<dbReference type="AlphaFoldDB" id="A0A9P9JI57"/>
<evidence type="ECO:0000313" key="3">
    <source>
        <dbReference type="Proteomes" id="UP000717696"/>
    </source>
</evidence>
<feature type="region of interest" description="Disordered" evidence="1">
    <location>
        <begin position="230"/>
        <end position="269"/>
    </location>
</feature>
<keyword evidence="3" id="KW-1185">Reference proteome</keyword>
<feature type="region of interest" description="Disordered" evidence="1">
    <location>
        <begin position="181"/>
        <end position="215"/>
    </location>
</feature>
<dbReference type="OrthoDB" id="8062037at2759"/>
<proteinExistence type="predicted"/>
<feature type="compositionally biased region" description="Basic and acidic residues" evidence="1">
    <location>
        <begin position="43"/>
        <end position="55"/>
    </location>
</feature>